<dbReference type="EMBL" id="BBMS01000170">
    <property type="protein sequence ID" value="GAL31456.1"/>
    <property type="molecule type" value="Genomic_DNA"/>
</dbReference>
<gene>
    <name evidence="1" type="ORF">JCM19239_635</name>
</gene>
<comment type="caution">
    <text evidence="1">The sequence shown here is derived from an EMBL/GenBank/DDBJ whole genome shotgun (WGS) entry which is preliminary data.</text>
</comment>
<reference evidence="2" key="1">
    <citation type="submission" date="2014-09" db="EMBL/GenBank/DDBJ databases">
        <title>Vibrio variabilis JCM 19239. (C206) whole genome shotgun sequence.</title>
        <authorList>
            <person name="Sawabe T."/>
            <person name="Meirelles P."/>
            <person name="Nakanishi M."/>
            <person name="Sayaka M."/>
            <person name="Hattori M."/>
            <person name="Ohkuma M."/>
        </authorList>
    </citation>
    <scope>NUCLEOTIDE SEQUENCE [LARGE SCALE GENOMIC DNA]</scope>
    <source>
        <strain evidence="2">JCM 19239</strain>
    </source>
</reference>
<keyword evidence="2" id="KW-1185">Reference proteome</keyword>
<protein>
    <submittedName>
        <fullName evidence="1">Uncharacterized protein</fullName>
    </submittedName>
</protein>
<evidence type="ECO:0000313" key="2">
    <source>
        <dbReference type="Proteomes" id="UP000029223"/>
    </source>
</evidence>
<dbReference type="Proteomes" id="UP000029223">
    <property type="component" value="Unassembled WGS sequence"/>
</dbReference>
<reference evidence="2" key="2">
    <citation type="submission" date="2014-09" db="EMBL/GenBank/DDBJ databases">
        <authorList>
            <consortium name="NBRP consortium"/>
            <person name="Sawabe T."/>
            <person name="Meirelles P."/>
            <person name="Nakanishi M."/>
            <person name="Sayaka M."/>
            <person name="Hattori M."/>
            <person name="Ohkuma M."/>
        </authorList>
    </citation>
    <scope>NUCLEOTIDE SEQUENCE [LARGE SCALE GENOMIC DNA]</scope>
    <source>
        <strain evidence="2">JCM 19239</strain>
    </source>
</reference>
<name>A0ABQ0JRR8_9VIBR</name>
<accession>A0ABQ0JRR8</accession>
<sequence length="113" mass="12706">MLFPIASYVYGQFDVGGLKDDVDGVNVSLAASIPLGSSGAFMMIWPEYRKLSGKSVETENFSTKLIVNAPLTSDRKWWINTRLELDHSDLSVSGIELSNQWNSDVYMGIRYFF</sequence>
<evidence type="ECO:0000313" key="1">
    <source>
        <dbReference type="EMBL" id="GAL31456.1"/>
    </source>
</evidence>
<proteinExistence type="predicted"/>
<organism evidence="1 2">
    <name type="scientific">Vibrio variabilis</name>
    <dbReference type="NCBI Taxonomy" id="990271"/>
    <lineage>
        <taxon>Bacteria</taxon>
        <taxon>Pseudomonadati</taxon>
        <taxon>Pseudomonadota</taxon>
        <taxon>Gammaproteobacteria</taxon>
        <taxon>Vibrionales</taxon>
        <taxon>Vibrionaceae</taxon>
        <taxon>Vibrio</taxon>
    </lineage>
</organism>